<keyword evidence="3" id="KW-1185">Reference proteome</keyword>
<accession>A0A2A2D277</accession>
<reference evidence="2 3" key="1">
    <citation type="submission" date="2017-08" db="EMBL/GenBank/DDBJ databases">
        <title>Genome sequence of Streptomyces albireticuli NRRL B-1670.</title>
        <authorList>
            <person name="Graham D.E."/>
            <person name="Mahan K.M."/>
            <person name="Klingeman D.M."/>
            <person name="Hettich R.L."/>
            <person name="Parry R.J."/>
            <person name="Spain J.C."/>
        </authorList>
    </citation>
    <scope>NUCLEOTIDE SEQUENCE [LARGE SCALE GENOMIC DNA]</scope>
    <source>
        <strain evidence="2 3">NRRL B-1670</strain>
    </source>
</reference>
<evidence type="ECO:0000313" key="3">
    <source>
        <dbReference type="Proteomes" id="UP000218944"/>
    </source>
</evidence>
<feature type="region of interest" description="Disordered" evidence="1">
    <location>
        <begin position="38"/>
        <end position="66"/>
    </location>
</feature>
<proteinExistence type="predicted"/>
<evidence type="ECO:0000313" key="2">
    <source>
        <dbReference type="EMBL" id="PAU45611.1"/>
    </source>
</evidence>
<comment type="caution">
    <text evidence="2">The sequence shown here is derived from an EMBL/GenBank/DDBJ whole genome shotgun (WGS) entry which is preliminary data.</text>
</comment>
<organism evidence="2 3">
    <name type="scientific">Streptomyces albireticuli</name>
    <dbReference type="NCBI Taxonomy" id="1940"/>
    <lineage>
        <taxon>Bacteria</taxon>
        <taxon>Bacillati</taxon>
        <taxon>Actinomycetota</taxon>
        <taxon>Actinomycetes</taxon>
        <taxon>Kitasatosporales</taxon>
        <taxon>Streptomycetaceae</taxon>
        <taxon>Streptomyces</taxon>
    </lineage>
</organism>
<feature type="compositionally biased region" description="Basic and acidic residues" evidence="1">
    <location>
        <begin position="40"/>
        <end position="49"/>
    </location>
</feature>
<dbReference type="AlphaFoldDB" id="A0A2A2D277"/>
<evidence type="ECO:0000256" key="1">
    <source>
        <dbReference type="SAM" id="MobiDB-lite"/>
    </source>
</evidence>
<feature type="region of interest" description="Disordered" evidence="1">
    <location>
        <begin position="1"/>
        <end position="24"/>
    </location>
</feature>
<sequence length="122" mass="14132">MHEAAQEPGTAVQFHQQRGDRGQRQQLRELLLQRGGLGRDVLRRQRRNDQLPARRQPHLTRARPPVAQHLLQTAHRSRQLLPARLQRRPGIDGFADSWQNFSHCTGVNRYEAGSVYRRDDGT</sequence>
<protein>
    <submittedName>
        <fullName evidence="2">Uncharacterized protein</fullName>
    </submittedName>
</protein>
<dbReference type="Proteomes" id="UP000218944">
    <property type="component" value="Unassembled WGS sequence"/>
</dbReference>
<name>A0A2A2D277_9ACTN</name>
<dbReference type="EMBL" id="NSJV01000554">
    <property type="protein sequence ID" value="PAU45611.1"/>
    <property type="molecule type" value="Genomic_DNA"/>
</dbReference>
<gene>
    <name evidence="2" type="ORF">CK936_28555</name>
</gene>